<evidence type="ECO:0000313" key="3">
    <source>
        <dbReference type="EMBL" id="KAK6511752.1"/>
    </source>
</evidence>
<comment type="caution">
    <text evidence="3">The sequence shown here is derived from an EMBL/GenBank/DDBJ whole genome shotgun (WGS) entry which is preliminary data.</text>
</comment>
<sequence length="435" mass="47960">MKKTFGLSIAKLLRLTMFLNYGIFMSLGCKVLFIAIQLVQLSEAIPLDRDPPNEETSIPIFPFSAGDSPTSAEPEITSIYSPALGVNETAEDYTGNTSHQINPRKGGGGIRSNEAYITKIRVVRKEPITIIQRTLEWYDEHDISRRFRNPEGKYPNWRNLVEKKGVEYILQYIDFEQSLCMECACRIGEFQEDGTWSLEPNGSSTCPNEEAADDCSIIYGNIGRKKPLEITSVVPSAELLLIFLMAGCYCEETLFKNPATEPYVGGTLLQDLGDRSFLKGDNLLLEDDDVPEIREGVRFADIPHWPAPWYDEDENDLGSYMRRLEGPDIYAGYNDNGGEGSSRGAARAIPGGSGYGLGGARGPEASPPQEGYRPVPPGGGFIEMMGGIPPPSNRRNSHDYWGYISNGKGGGSLFKRSIEDTSPVTRIENNGTEPA</sequence>
<feature type="transmembrane region" description="Helical" evidence="2">
    <location>
        <begin position="12"/>
        <end position="36"/>
    </location>
</feature>
<feature type="region of interest" description="Disordered" evidence="1">
    <location>
        <begin position="415"/>
        <end position="435"/>
    </location>
</feature>
<gene>
    <name evidence="3" type="ORF">TWF481_000658</name>
</gene>
<feature type="compositionally biased region" description="Polar residues" evidence="1">
    <location>
        <begin position="420"/>
        <end position="435"/>
    </location>
</feature>
<feature type="region of interest" description="Disordered" evidence="1">
    <location>
        <begin position="334"/>
        <end position="399"/>
    </location>
</feature>
<protein>
    <submittedName>
        <fullName evidence="3">Uncharacterized protein</fullName>
    </submittedName>
</protein>
<dbReference type="PROSITE" id="PS51257">
    <property type="entry name" value="PROKAR_LIPOPROTEIN"/>
    <property type="match status" value="1"/>
</dbReference>
<feature type="compositionally biased region" description="Gly residues" evidence="1">
    <location>
        <begin position="351"/>
        <end position="361"/>
    </location>
</feature>
<evidence type="ECO:0000313" key="4">
    <source>
        <dbReference type="Proteomes" id="UP001370758"/>
    </source>
</evidence>
<keyword evidence="2" id="KW-1133">Transmembrane helix</keyword>
<evidence type="ECO:0000256" key="1">
    <source>
        <dbReference type="SAM" id="MobiDB-lite"/>
    </source>
</evidence>
<dbReference type="AlphaFoldDB" id="A0AAV9WQA0"/>
<name>A0AAV9WQA0_9PEZI</name>
<proteinExistence type="predicted"/>
<dbReference type="EMBL" id="JAVHJL010000001">
    <property type="protein sequence ID" value="KAK6511752.1"/>
    <property type="molecule type" value="Genomic_DNA"/>
</dbReference>
<keyword evidence="4" id="KW-1185">Reference proteome</keyword>
<accession>A0AAV9WQA0</accession>
<reference evidence="3 4" key="1">
    <citation type="submission" date="2023-08" db="EMBL/GenBank/DDBJ databases">
        <authorList>
            <person name="Palmer J.M."/>
        </authorList>
    </citation>
    <scope>NUCLEOTIDE SEQUENCE [LARGE SCALE GENOMIC DNA]</scope>
    <source>
        <strain evidence="3 4">TWF481</strain>
    </source>
</reference>
<organism evidence="3 4">
    <name type="scientific">Arthrobotrys musiformis</name>
    <dbReference type="NCBI Taxonomy" id="47236"/>
    <lineage>
        <taxon>Eukaryota</taxon>
        <taxon>Fungi</taxon>
        <taxon>Dikarya</taxon>
        <taxon>Ascomycota</taxon>
        <taxon>Pezizomycotina</taxon>
        <taxon>Orbiliomycetes</taxon>
        <taxon>Orbiliales</taxon>
        <taxon>Orbiliaceae</taxon>
        <taxon>Arthrobotrys</taxon>
    </lineage>
</organism>
<keyword evidence="2" id="KW-0812">Transmembrane</keyword>
<dbReference type="Proteomes" id="UP001370758">
    <property type="component" value="Unassembled WGS sequence"/>
</dbReference>
<keyword evidence="2" id="KW-0472">Membrane</keyword>
<evidence type="ECO:0000256" key="2">
    <source>
        <dbReference type="SAM" id="Phobius"/>
    </source>
</evidence>